<accession>A0AAP0E198</accession>
<protein>
    <submittedName>
        <fullName evidence="2">Uncharacterized protein</fullName>
    </submittedName>
</protein>
<reference evidence="2 3" key="1">
    <citation type="submission" date="2024-01" db="EMBL/GenBank/DDBJ databases">
        <title>Genome assemblies of Stephania.</title>
        <authorList>
            <person name="Yang L."/>
        </authorList>
    </citation>
    <scope>NUCLEOTIDE SEQUENCE [LARGE SCALE GENOMIC DNA]</scope>
    <source>
        <strain evidence="2">JXDWG</strain>
        <tissue evidence="2">Leaf</tissue>
    </source>
</reference>
<feature type="compositionally biased region" description="Low complexity" evidence="1">
    <location>
        <begin position="68"/>
        <end position="91"/>
    </location>
</feature>
<dbReference type="Proteomes" id="UP001419268">
    <property type="component" value="Unassembled WGS sequence"/>
</dbReference>
<dbReference type="AlphaFoldDB" id="A0AAP0E198"/>
<evidence type="ECO:0000313" key="3">
    <source>
        <dbReference type="Proteomes" id="UP001419268"/>
    </source>
</evidence>
<sequence length="98" mass="10474">MRAAQTAPNSISQNPSSIVDLPSPHQDPSFPTISRRRSTRLVSKMHVGRPKSAVAIRHSSAAEEALGPRTRTPTPTPPSSRVLRSLPESSPAPTTTIT</sequence>
<proteinExistence type="predicted"/>
<dbReference type="EMBL" id="JBBNAG010000013">
    <property type="protein sequence ID" value="KAK9083118.1"/>
    <property type="molecule type" value="Genomic_DNA"/>
</dbReference>
<feature type="compositionally biased region" description="Polar residues" evidence="1">
    <location>
        <begin position="1"/>
        <end position="17"/>
    </location>
</feature>
<gene>
    <name evidence="2" type="ORF">Scep_029589</name>
</gene>
<evidence type="ECO:0000256" key="1">
    <source>
        <dbReference type="SAM" id="MobiDB-lite"/>
    </source>
</evidence>
<keyword evidence="3" id="KW-1185">Reference proteome</keyword>
<name>A0AAP0E198_9MAGN</name>
<evidence type="ECO:0000313" key="2">
    <source>
        <dbReference type="EMBL" id="KAK9083118.1"/>
    </source>
</evidence>
<organism evidence="2 3">
    <name type="scientific">Stephania cephalantha</name>
    <dbReference type="NCBI Taxonomy" id="152367"/>
    <lineage>
        <taxon>Eukaryota</taxon>
        <taxon>Viridiplantae</taxon>
        <taxon>Streptophyta</taxon>
        <taxon>Embryophyta</taxon>
        <taxon>Tracheophyta</taxon>
        <taxon>Spermatophyta</taxon>
        <taxon>Magnoliopsida</taxon>
        <taxon>Ranunculales</taxon>
        <taxon>Menispermaceae</taxon>
        <taxon>Menispermoideae</taxon>
        <taxon>Cissampelideae</taxon>
        <taxon>Stephania</taxon>
    </lineage>
</organism>
<feature type="region of interest" description="Disordered" evidence="1">
    <location>
        <begin position="1"/>
        <end position="98"/>
    </location>
</feature>
<comment type="caution">
    <text evidence="2">The sequence shown here is derived from an EMBL/GenBank/DDBJ whole genome shotgun (WGS) entry which is preliminary data.</text>
</comment>